<dbReference type="AlphaFoldDB" id="A0AAW1HAN7"/>
<keyword evidence="9" id="KW-1185">Reference proteome</keyword>
<reference evidence="8" key="1">
    <citation type="submission" date="2024-03" db="EMBL/GenBank/DDBJ databases">
        <title>WGS assembly of Saponaria officinalis var. Norfolk2.</title>
        <authorList>
            <person name="Jenkins J."/>
            <person name="Shu S."/>
            <person name="Grimwood J."/>
            <person name="Barry K."/>
            <person name="Goodstein D."/>
            <person name="Schmutz J."/>
            <person name="Leebens-Mack J."/>
            <person name="Osbourn A."/>
        </authorList>
    </citation>
    <scope>NUCLEOTIDE SEQUENCE [LARGE SCALE GENOMIC DNA]</scope>
    <source>
        <strain evidence="8">JIC</strain>
    </source>
</reference>
<evidence type="ECO:0000313" key="8">
    <source>
        <dbReference type="EMBL" id="KAK9673126.1"/>
    </source>
</evidence>
<organism evidence="8 9">
    <name type="scientific">Saponaria officinalis</name>
    <name type="common">Common soapwort</name>
    <name type="synonym">Lychnis saponaria</name>
    <dbReference type="NCBI Taxonomy" id="3572"/>
    <lineage>
        <taxon>Eukaryota</taxon>
        <taxon>Viridiplantae</taxon>
        <taxon>Streptophyta</taxon>
        <taxon>Embryophyta</taxon>
        <taxon>Tracheophyta</taxon>
        <taxon>Spermatophyta</taxon>
        <taxon>Magnoliopsida</taxon>
        <taxon>eudicotyledons</taxon>
        <taxon>Gunneridae</taxon>
        <taxon>Pentapetalae</taxon>
        <taxon>Caryophyllales</taxon>
        <taxon>Caryophyllaceae</taxon>
        <taxon>Caryophylleae</taxon>
        <taxon>Saponaria</taxon>
    </lineage>
</organism>
<evidence type="ECO:0000256" key="5">
    <source>
        <dbReference type="ARBA" id="ARBA00022729"/>
    </source>
</evidence>
<name>A0AAW1HAN7_SAPOF</name>
<dbReference type="GO" id="GO:0005179">
    <property type="term" value="F:hormone activity"/>
    <property type="evidence" value="ECO:0007669"/>
    <property type="project" value="UniProtKB-KW"/>
</dbReference>
<keyword evidence="3" id="KW-0964">Secreted</keyword>
<dbReference type="Pfam" id="PF05498">
    <property type="entry name" value="RALF"/>
    <property type="match status" value="1"/>
</dbReference>
<evidence type="ECO:0000256" key="2">
    <source>
        <dbReference type="ARBA" id="ARBA00009178"/>
    </source>
</evidence>
<dbReference type="InterPro" id="IPR008801">
    <property type="entry name" value="RALF"/>
</dbReference>
<feature type="chain" id="PRO_5043777349" evidence="7">
    <location>
        <begin position="27"/>
        <end position="97"/>
    </location>
</feature>
<dbReference type="GO" id="GO:0005576">
    <property type="term" value="C:extracellular region"/>
    <property type="evidence" value="ECO:0007669"/>
    <property type="project" value="UniProtKB-SubCell"/>
</dbReference>
<comment type="caution">
    <text evidence="8">The sequence shown here is derived from an EMBL/GenBank/DDBJ whole genome shotgun (WGS) entry which is preliminary data.</text>
</comment>
<evidence type="ECO:0000256" key="3">
    <source>
        <dbReference type="ARBA" id="ARBA00022525"/>
    </source>
</evidence>
<dbReference type="EMBL" id="JBDFQZ010000012">
    <property type="protein sequence ID" value="KAK9673126.1"/>
    <property type="molecule type" value="Genomic_DNA"/>
</dbReference>
<keyword evidence="4" id="KW-0372">Hormone</keyword>
<dbReference type="GO" id="GO:0019722">
    <property type="term" value="P:calcium-mediated signaling"/>
    <property type="evidence" value="ECO:0007669"/>
    <property type="project" value="TreeGrafter"/>
</dbReference>
<dbReference type="GO" id="GO:0009506">
    <property type="term" value="C:plasmodesma"/>
    <property type="evidence" value="ECO:0007669"/>
    <property type="project" value="TreeGrafter"/>
</dbReference>
<dbReference type="Proteomes" id="UP001443914">
    <property type="component" value="Unassembled WGS sequence"/>
</dbReference>
<keyword evidence="6" id="KW-1015">Disulfide bond</keyword>
<dbReference type="PANTHER" id="PTHR33136">
    <property type="entry name" value="RAPID ALKALINIZATION FACTOR-LIKE"/>
    <property type="match status" value="1"/>
</dbReference>
<proteinExistence type="inferred from homology"/>
<comment type="subcellular location">
    <subcellularLocation>
        <location evidence="1">Secreted</location>
    </subcellularLocation>
</comment>
<feature type="signal peptide" evidence="7">
    <location>
        <begin position="1"/>
        <end position="26"/>
    </location>
</feature>
<accession>A0AAW1HAN7</accession>
<comment type="similarity">
    <text evidence="2">Belongs to the plant rapid alkalinization factor (RALF) family.</text>
</comment>
<evidence type="ECO:0000313" key="9">
    <source>
        <dbReference type="Proteomes" id="UP001443914"/>
    </source>
</evidence>
<evidence type="ECO:0000256" key="4">
    <source>
        <dbReference type="ARBA" id="ARBA00022702"/>
    </source>
</evidence>
<keyword evidence="5 7" id="KW-0732">Signal</keyword>
<evidence type="ECO:0000256" key="7">
    <source>
        <dbReference type="SAM" id="SignalP"/>
    </source>
</evidence>
<dbReference type="PANTHER" id="PTHR33136:SF6">
    <property type="entry name" value="PROTEIN RALF-LIKE 34"/>
    <property type="match status" value="1"/>
</dbReference>
<protein>
    <submittedName>
        <fullName evidence="8">Uncharacterized protein</fullName>
    </submittedName>
</protein>
<gene>
    <name evidence="8" type="ORF">RND81_12G148100</name>
</gene>
<sequence length="97" mass="10494">MANTKKPKYIIITVVLILALISTVDSTQTTGESEKVEKESNAERRSLKDIDYGAMQKDRVPCSKRGSSYHNCEVGAQANPYHRGCSDASGCGRITGG</sequence>
<evidence type="ECO:0000256" key="6">
    <source>
        <dbReference type="ARBA" id="ARBA00023157"/>
    </source>
</evidence>
<evidence type="ECO:0000256" key="1">
    <source>
        <dbReference type="ARBA" id="ARBA00004613"/>
    </source>
</evidence>